<evidence type="ECO:0000256" key="6">
    <source>
        <dbReference type="ARBA" id="ARBA00023015"/>
    </source>
</evidence>
<evidence type="ECO:0000256" key="8">
    <source>
        <dbReference type="ARBA" id="ARBA00023117"/>
    </source>
</evidence>
<dbReference type="InterPro" id="IPR001487">
    <property type="entry name" value="Bromodomain"/>
</dbReference>
<dbReference type="InterPro" id="IPR011011">
    <property type="entry name" value="Znf_FYVE_PHD"/>
</dbReference>
<keyword evidence="7" id="KW-0175">Coiled coil</keyword>
<comment type="subcellular location">
    <subcellularLocation>
        <location evidence="1">Nucleus</location>
    </subcellularLocation>
</comment>
<reference evidence="16" key="1">
    <citation type="submission" date="2022-11" db="UniProtKB">
        <authorList>
            <consortium name="WormBaseParasite"/>
        </authorList>
    </citation>
    <scope>IDENTIFICATION</scope>
</reference>
<dbReference type="PANTHER" id="PTHR45915:SF2">
    <property type="entry name" value="TOUTATIS, ISOFORM E"/>
    <property type="match status" value="1"/>
</dbReference>
<dbReference type="PANTHER" id="PTHR45915">
    <property type="entry name" value="TRANSCRIPTION INTERMEDIARY FACTOR"/>
    <property type="match status" value="1"/>
</dbReference>
<keyword evidence="10" id="KW-0539">Nucleus</keyword>
<dbReference type="PROSITE" id="PS50016">
    <property type="entry name" value="ZF_PHD_2"/>
    <property type="match status" value="2"/>
</dbReference>
<dbReference type="AlphaFoldDB" id="A0A915JG42"/>
<proteinExistence type="inferred from homology"/>
<dbReference type="GO" id="GO:0005634">
    <property type="term" value="C:nucleus"/>
    <property type="evidence" value="ECO:0007669"/>
    <property type="project" value="UniProtKB-SubCell"/>
</dbReference>
<dbReference type="Pfam" id="PF00628">
    <property type="entry name" value="PHD"/>
    <property type="match status" value="1"/>
</dbReference>
<keyword evidence="3" id="KW-0479">Metal-binding</keyword>
<dbReference type="Gene3D" id="3.30.40.10">
    <property type="entry name" value="Zinc/RING finger domain, C3HC4 (zinc finger)"/>
    <property type="match status" value="1"/>
</dbReference>
<keyword evidence="8 11" id="KW-0103">Bromodomain</keyword>
<feature type="domain" description="Bromo" evidence="13">
    <location>
        <begin position="244"/>
        <end position="314"/>
    </location>
</feature>
<keyword evidence="5" id="KW-0862">Zinc</keyword>
<dbReference type="CDD" id="cd15489">
    <property type="entry name" value="PHD_SF"/>
    <property type="match status" value="1"/>
</dbReference>
<keyword evidence="15" id="KW-1185">Reference proteome</keyword>
<dbReference type="GO" id="GO:0008270">
    <property type="term" value="F:zinc ion binding"/>
    <property type="evidence" value="ECO:0007669"/>
    <property type="project" value="UniProtKB-KW"/>
</dbReference>
<dbReference type="FunFam" id="3.30.40.10:FF:000199">
    <property type="entry name" value="Bromodomain adjacent to zinc finger domain 2B"/>
    <property type="match status" value="1"/>
</dbReference>
<dbReference type="SMART" id="SM00297">
    <property type="entry name" value="BROMO"/>
    <property type="match status" value="1"/>
</dbReference>
<dbReference type="SMART" id="SM00249">
    <property type="entry name" value="PHD"/>
    <property type="match status" value="2"/>
</dbReference>
<evidence type="ECO:0000313" key="16">
    <source>
        <dbReference type="WBParaSite" id="nRc.2.0.1.t24526-RA"/>
    </source>
</evidence>
<dbReference type="InterPro" id="IPR019787">
    <property type="entry name" value="Znf_PHD-finger"/>
</dbReference>
<name>A0A915JG42_ROMCU</name>
<dbReference type="InterPro" id="IPR001965">
    <property type="entry name" value="Znf_PHD"/>
</dbReference>
<dbReference type="OMA" id="GMRQWHK"/>
<organism evidence="15 16">
    <name type="scientific">Romanomermis culicivorax</name>
    <name type="common">Nematode worm</name>
    <dbReference type="NCBI Taxonomy" id="13658"/>
    <lineage>
        <taxon>Eukaryota</taxon>
        <taxon>Metazoa</taxon>
        <taxon>Ecdysozoa</taxon>
        <taxon>Nematoda</taxon>
        <taxon>Enoplea</taxon>
        <taxon>Dorylaimia</taxon>
        <taxon>Mermithida</taxon>
        <taxon>Mermithoidea</taxon>
        <taxon>Mermithidae</taxon>
        <taxon>Romanomermis</taxon>
    </lineage>
</organism>
<feature type="domain" description="PHD-type" evidence="14">
    <location>
        <begin position="72"/>
        <end position="122"/>
    </location>
</feature>
<dbReference type="InterPro" id="IPR036427">
    <property type="entry name" value="Bromodomain-like_sf"/>
</dbReference>
<evidence type="ECO:0000256" key="2">
    <source>
        <dbReference type="ARBA" id="ARBA00007444"/>
    </source>
</evidence>
<feature type="domain" description="PHD-type" evidence="14">
    <location>
        <begin position="126"/>
        <end position="176"/>
    </location>
</feature>
<evidence type="ECO:0000256" key="12">
    <source>
        <dbReference type="PROSITE-ProRule" id="PRU00146"/>
    </source>
</evidence>
<evidence type="ECO:0000256" key="11">
    <source>
        <dbReference type="PROSITE-ProRule" id="PRU00035"/>
    </source>
</evidence>
<evidence type="ECO:0000256" key="1">
    <source>
        <dbReference type="ARBA" id="ARBA00004123"/>
    </source>
</evidence>
<evidence type="ECO:0000259" key="14">
    <source>
        <dbReference type="PROSITE" id="PS50016"/>
    </source>
</evidence>
<dbReference type="SUPFAM" id="SSF47370">
    <property type="entry name" value="Bromodomain"/>
    <property type="match status" value="1"/>
</dbReference>
<dbReference type="CDD" id="cd15545">
    <property type="entry name" value="PHD_BAZ2A_like"/>
    <property type="match status" value="1"/>
</dbReference>
<sequence length="340" mass="39612">MDNKFPTKTTRVLTTTPSFHQIRRWIRGDSHNLTDARKRWQEALKSAKSAAQFSLCLDFLDENICWDRSAMKAMCQICRRGDNDSQLLLCDGCDLGYHTYCFKPEMSSIPDTDWFCPECVSQATRRPCCLLCCRQTSRPMITCCECDRRFHCDCASHYKKLEPNQKNWLCQGCESLSKDKESNNNRNKRLRKISQKDSADVNNRENKSRKTKMKCRRRSNVELNSKNDSLHFTEICRILIADLDTHKDGWPFKSAVDPKTCPLYSKIIKKPMDLSLIQEKLTTNKYTNAHDFVADIKLMFNNCKIFNEDDSAIGKSGRSLKKFFAKRWRELNEISSVDFL</sequence>
<keyword evidence="6" id="KW-0805">Transcription regulation</keyword>
<keyword evidence="4 12" id="KW-0863">Zinc-finger</keyword>
<evidence type="ECO:0000256" key="7">
    <source>
        <dbReference type="ARBA" id="ARBA00023054"/>
    </source>
</evidence>
<dbReference type="PRINTS" id="PR00503">
    <property type="entry name" value="BROMODOMAIN"/>
</dbReference>
<comment type="similarity">
    <text evidence="2">Belongs to the WAL family.</text>
</comment>
<evidence type="ECO:0000313" key="15">
    <source>
        <dbReference type="Proteomes" id="UP000887565"/>
    </source>
</evidence>
<dbReference type="Proteomes" id="UP000887565">
    <property type="component" value="Unplaced"/>
</dbReference>
<evidence type="ECO:0000259" key="13">
    <source>
        <dbReference type="PROSITE" id="PS50014"/>
    </source>
</evidence>
<evidence type="ECO:0000256" key="5">
    <source>
        <dbReference type="ARBA" id="ARBA00022833"/>
    </source>
</evidence>
<protein>
    <submittedName>
        <fullName evidence="16">Bromodomain adjacent to zinc finger domain protein 2B</fullName>
    </submittedName>
</protein>
<evidence type="ECO:0000256" key="3">
    <source>
        <dbReference type="ARBA" id="ARBA00022723"/>
    </source>
</evidence>
<evidence type="ECO:0000256" key="9">
    <source>
        <dbReference type="ARBA" id="ARBA00023163"/>
    </source>
</evidence>
<accession>A0A915JG42</accession>
<evidence type="ECO:0000256" key="10">
    <source>
        <dbReference type="ARBA" id="ARBA00023242"/>
    </source>
</evidence>
<dbReference type="Pfam" id="PF00439">
    <property type="entry name" value="Bromodomain"/>
    <property type="match status" value="1"/>
</dbReference>
<dbReference type="InterPro" id="IPR013083">
    <property type="entry name" value="Znf_RING/FYVE/PHD"/>
</dbReference>
<dbReference type="WBParaSite" id="nRc.2.0.1.t24526-RA">
    <property type="protein sequence ID" value="nRc.2.0.1.t24526-RA"/>
    <property type="gene ID" value="nRc.2.0.1.g24526"/>
</dbReference>
<dbReference type="SUPFAM" id="SSF57903">
    <property type="entry name" value="FYVE/PHD zinc finger"/>
    <property type="match status" value="2"/>
</dbReference>
<keyword evidence="9" id="KW-0804">Transcription</keyword>
<dbReference type="GO" id="GO:0000785">
    <property type="term" value="C:chromatin"/>
    <property type="evidence" value="ECO:0007669"/>
    <property type="project" value="TreeGrafter"/>
</dbReference>
<dbReference type="Gene3D" id="1.20.920.10">
    <property type="entry name" value="Bromodomain-like"/>
    <property type="match status" value="1"/>
</dbReference>
<evidence type="ECO:0000256" key="4">
    <source>
        <dbReference type="ARBA" id="ARBA00022771"/>
    </source>
</evidence>
<dbReference type="PROSITE" id="PS50014">
    <property type="entry name" value="BROMODOMAIN_2"/>
    <property type="match status" value="1"/>
</dbReference>